<evidence type="ECO:0000313" key="1">
    <source>
        <dbReference type="EMBL" id="TQN07158.1"/>
    </source>
</evidence>
<gene>
    <name evidence="1" type="ORF">BDD18_0249</name>
</gene>
<dbReference type="Proteomes" id="UP000316993">
    <property type="component" value="Unassembled WGS sequence"/>
</dbReference>
<dbReference type="AlphaFoldDB" id="A0A543LIJ6"/>
<evidence type="ECO:0000313" key="2">
    <source>
        <dbReference type="Proteomes" id="UP000316993"/>
    </source>
</evidence>
<comment type="caution">
    <text evidence="1">The sequence shown here is derived from an EMBL/GenBank/DDBJ whole genome shotgun (WGS) entry which is preliminary data.</text>
</comment>
<organism evidence="1 2">
    <name type="scientific">Acidovorax temperans</name>
    <dbReference type="NCBI Taxonomy" id="80878"/>
    <lineage>
        <taxon>Bacteria</taxon>
        <taxon>Pseudomonadati</taxon>
        <taxon>Pseudomonadota</taxon>
        <taxon>Betaproteobacteria</taxon>
        <taxon>Burkholderiales</taxon>
        <taxon>Comamonadaceae</taxon>
        <taxon>Acidovorax</taxon>
    </lineage>
</organism>
<name>A0A543LIJ6_9BURK</name>
<dbReference type="RefSeq" id="WP_276490453.1">
    <property type="nucleotide sequence ID" value="NZ_VFPV01000001.1"/>
</dbReference>
<reference evidence="1 2" key="1">
    <citation type="submission" date="2019-06" db="EMBL/GenBank/DDBJ databases">
        <title>Genomic Encyclopedia of Archaeal and Bacterial Type Strains, Phase II (KMG-II): from individual species to whole genera.</title>
        <authorList>
            <person name="Goeker M."/>
        </authorList>
    </citation>
    <scope>NUCLEOTIDE SEQUENCE [LARGE SCALE GENOMIC DNA]</scope>
    <source>
        <strain evidence="1 2">DSM 7270</strain>
    </source>
</reference>
<sequence length="43" mass="4646">MPKRARTSHIASTADLRAEFWQAPVEALLDRKTAAAGMGYTVG</sequence>
<protein>
    <submittedName>
        <fullName evidence="1">Uncharacterized protein</fullName>
    </submittedName>
</protein>
<accession>A0A543LIJ6</accession>
<dbReference type="EMBL" id="VFPV01000001">
    <property type="protein sequence ID" value="TQN07158.1"/>
    <property type="molecule type" value="Genomic_DNA"/>
</dbReference>
<proteinExistence type="predicted"/>